<protein>
    <recommendedName>
        <fullName evidence="3">Molybdate ABC transporter substrate-binding protein</fullName>
    </recommendedName>
</protein>
<dbReference type="Pfam" id="PF13531">
    <property type="entry name" value="SBP_bac_11"/>
    <property type="match status" value="1"/>
</dbReference>
<dbReference type="Proteomes" id="UP000244571">
    <property type="component" value="Chromosome"/>
</dbReference>
<evidence type="ECO:0000313" key="1">
    <source>
        <dbReference type="EMBL" id="AWB32852.1"/>
    </source>
</evidence>
<sequence>MMLHSNPVTNSQSRWLASMAVLIAACMLTGKMVAAQPLSISVSSMHIPVMERIAAQYKRQTGETVTLVPTRPPGALTERVQCLETRHLREAGAHSEAQSCQDRTDITISAQDWRTESVRPGGSVIFAIAQIALWSPDPALIDPRGNVLQARNFDWIAAPSPESDPFGKAAFAVLIKAGVLNRINHRLLYLPDSQNVYASILSGQTRLGFIALPQVWRDGQLVEGSLWIPPLDWYPVIAMTASLAPDTTTDDLRRVAANRFLRFLLQKPIRQILLMHGYLTPAGLVSS</sequence>
<dbReference type="KEGG" id="boz:DBV39_02965"/>
<keyword evidence="2" id="KW-1185">Reference proteome</keyword>
<dbReference type="PANTHER" id="PTHR30632:SF14">
    <property type="entry name" value="TUNGSTATE_MOLYBDATE_CHROMATE-BINDING PROTEIN MODA"/>
    <property type="match status" value="1"/>
</dbReference>
<dbReference type="GO" id="GO:0015689">
    <property type="term" value="P:molybdate ion transport"/>
    <property type="evidence" value="ECO:0007669"/>
    <property type="project" value="TreeGrafter"/>
</dbReference>
<organism evidence="1 2">
    <name type="scientific">Orrella marina</name>
    <dbReference type="NCBI Taxonomy" id="2163011"/>
    <lineage>
        <taxon>Bacteria</taxon>
        <taxon>Pseudomonadati</taxon>
        <taxon>Pseudomonadota</taxon>
        <taxon>Betaproteobacteria</taxon>
        <taxon>Burkholderiales</taxon>
        <taxon>Alcaligenaceae</taxon>
        <taxon>Orrella</taxon>
    </lineage>
</organism>
<evidence type="ECO:0008006" key="3">
    <source>
        <dbReference type="Google" id="ProtNLM"/>
    </source>
</evidence>
<proteinExistence type="predicted"/>
<dbReference type="InterPro" id="IPR050682">
    <property type="entry name" value="ModA/WtpA"/>
</dbReference>
<gene>
    <name evidence="1" type="ORF">DBV39_02965</name>
</gene>
<dbReference type="AlphaFoldDB" id="A0A2R4XGA4"/>
<evidence type="ECO:0000313" key="2">
    <source>
        <dbReference type="Proteomes" id="UP000244571"/>
    </source>
</evidence>
<dbReference type="Gene3D" id="3.40.190.10">
    <property type="entry name" value="Periplasmic binding protein-like II"/>
    <property type="match status" value="2"/>
</dbReference>
<name>A0A2R4XGA4_9BURK</name>
<reference evidence="1 2" key="1">
    <citation type="submission" date="2018-04" db="EMBL/GenBank/DDBJ databases">
        <title>Bordetella sp. HZ20 isolated from seawater.</title>
        <authorList>
            <person name="Sun C."/>
        </authorList>
    </citation>
    <scope>NUCLEOTIDE SEQUENCE [LARGE SCALE GENOMIC DNA]</scope>
    <source>
        <strain evidence="1 2">HZ20</strain>
    </source>
</reference>
<dbReference type="SUPFAM" id="SSF53850">
    <property type="entry name" value="Periplasmic binding protein-like II"/>
    <property type="match status" value="1"/>
</dbReference>
<dbReference type="GO" id="GO:0030973">
    <property type="term" value="F:molybdate ion binding"/>
    <property type="evidence" value="ECO:0007669"/>
    <property type="project" value="TreeGrafter"/>
</dbReference>
<dbReference type="EMBL" id="CP028901">
    <property type="protein sequence ID" value="AWB32852.1"/>
    <property type="molecule type" value="Genomic_DNA"/>
</dbReference>
<accession>A0A2R4XGA4</accession>
<dbReference type="PANTHER" id="PTHR30632">
    <property type="entry name" value="MOLYBDATE-BINDING PERIPLASMIC PROTEIN"/>
    <property type="match status" value="1"/>
</dbReference>
<dbReference type="RefSeq" id="WP_108620293.1">
    <property type="nucleotide sequence ID" value="NZ_CP028901.1"/>
</dbReference>